<dbReference type="EMBL" id="CP003914">
    <property type="protein sequence ID" value="AFX74401.1"/>
    <property type="molecule type" value="Genomic_DNA"/>
</dbReference>
<protein>
    <submittedName>
        <fullName evidence="1">Uncharacterized protein</fullName>
    </submittedName>
</protein>
<organism evidence="1 2">
    <name type="scientific">Mesomycoplasma hyorhinis SK76</name>
    <dbReference type="NCBI Taxonomy" id="1118964"/>
    <lineage>
        <taxon>Bacteria</taxon>
        <taxon>Bacillati</taxon>
        <taxon>Mycoplasmatota</taxon>
        <taxon>Mycoplasmoidales</taxon>
        <taxon>Metamycoplasmataceae</taxon>
        <taxon>Mesomycoplasma</taxon>
    </lineage>
</organism>
<dbReference type="RefSeq" id="WP_015084188.1">
    <property type="nucleotide sequence ID" value="NC_019552.1"/>
</dbReference>
<evidence type="ECO:0000313" key="1">
    <source>
        <dbReference type="EMBL" id="AFX74401.1"/>
    </source>
</evidence>
<dbReference type="GeneID" id="93248591"/>
<proteinExistence type="predicted"/>
<dbReference type="Proteomes" id="UP000009399">
    <property type="component" value="Chromosome"/>
</dbReference>
<dbReference type="AlphaFoldDB" id="A0AAI8AN36"/>
<sequence>MKQTKTNQKLLHNVYLDIFLEEIKKSAHQKFIAFSWRWKEDLWYSFIIRKLELDFDLNNANLFYLNPKIQDNIKTDSVIDLGNLYVFKQEDFVKIQDKIHHKDFLNPKLQSKFFHFAKKVIQSKKINIFFISFDSITQSFQSKILYLENQDNTFFFNKRLKEKIKTSSFLKNKIFEESSLLFKKEQSIKNNILQKDKQKAYLIMKQFFDTLESLDYETHFKNRANKFWNNKQAKLIDKAKILYGKKSK</sequence>
<evidence type="ECO:0000313" key="2">
    <source>
        <dbReference type="Proteomes" id="UP000009399"/>
    </source>
</evidence>
<gene>
    <name evidence="1" type="ORF">MOS_486</name>
</gene>
<accession>A0AAI8AN36</accession>
<name>A0AAI8AN36_MESHY</name>
<reference evidence="1 2" key="1">
    <citation type="journal article" date="2013" name="Genome Announc.">
        <title>Complete Genome Sequence of Mycoplasma hyorhinis Strain SK76.</title>
        <authorList>
            <person name="Goodison S."/>
            <person name="Urquidi V."/>
            <person name="Kumar D."/>
            <person name="Reyes L."/>
            <person name="Rosser C.J."/>
        </authorList>
    </citation>
    <scope>NUCLEOTIDE SEQUENCE [LARGE SCALE GENOMIC DNA]</scope>
    <source>
        <strain evidence="1 2">SK76</strain>
    </source>
</reference>
<dbReference type="KEGG" id="mhs:MOS_486"/>